<evidence type="ECO:0000313" key="2">
    <source>
        <dbReference type="EMBL" id="PTA69032.1"/>
    </source>
</evidence>
<feature type="region of interest" description="Disordered" evidence="1">
    <location>
        <begin position="133"/>
        <end position="204"/>
    </location>
</feature>
<name>A0A2T3WB27_9DEIO</name>
<proteinExistence type="predicted"/>
<comment type="caution">
    <text evidence="2">The sequence shown here is derived from an EMBL/GenBank/DDBJ whole genome shotgun (WGS) entry which is preliminary data.</text>
</comment>
<dbReference type="EMBL" id="PYSV01000003">
    <property type="protein sequence ID" value="PTA69032.1"/>
    <property type="molecule type" value="Genomic_DNA"/>
</dbReference>
<dbReference type="Proteomes" id="UP000240317">
    <property type="component" value="Unassembled WGS sequence"/>
</dbReference>
<evidence type="ECO:0008006" key="4">
    <source>
        <dbReference type="Google" id="ProtNLM"/>
    </source>
</evidence>
<gene>
    <name evidence="2" type="ORF">C8263_04360</name>
</gene>
<accession>A0A2T3WB27</accession>
<evidence type="ECO:0000256" key="1">
    <source>
        <dbReference type="SAM" id="MobiDB-lite"/>
    </source>
</evidence>
<dbReference type="OrthoDB" id="66154at2"/>
<organism evidence="2 3">
    <name type="scientific">Deinococcus arcticus</name>
    <dbReference type="NCBI Taxonomy" id="2136176"/>
    <lineage>
        <taxon>Bacteria</taxon>
        <taxon>Thermotogati</taxon>
        <taxon>Deinococcota</taxon>
        <taxon>Deinococci</taxon>
        <taxon>Deinococcales</taxon>
        <taxon>Deinococcaceae</taxon>
        <taxon>Deinococcus</taxon>
    </lineage>
</organism>
<dbReference type="RefSeq" id="WP_107136890.1">
    <property type="nucleotide sequence ID" value="NZ_PYSV01000003.1"/>
</dbReference>
<dbReference type="AlphaFoldDB" id="A0A2T3WB27"/>
<keyword evidence="3" id="KW-1185">Reference proteome</keyword>
<reference evidence="2 3" key="1">
    <citation type="submission" date="2018-03" db="EMBL/GenBank/DDBJ databases">
        <title>Draft genome of Deinococcus sp. OD32.</title>
        <authorList>
            <person name="Wang X.-P."/>
            <person name="Du Z.-J."/>
        </authorList>
    </citation>
    <scope>NUCLEOTIDE SEQUENCE [LARGE SCALE GENOMIC DNA]</scope>
    <source>
        <strain evidence="2 3">OD32</strain>
    </source>
</reference>
<sequence>MTTERVYITEREEARERLKASVDALTREASLQVKMQQEPLKMLGGASAVGAVLGLVIGRQLRRSRKVYVDAQSPVKHQKALVKAQQKGKGGGGVGGALVATVGTLAFKTLTDKVIAPRLETLADSLMTRAGQAQGAASPVSKAPASAATATRSYAQQAPAERSAPPAMPPQAHAGQVPTPPSQVQAKAEGSAIAPEEMANPNQR</sequence>
<feature type="compositionally biased region" description="Low complexity" evidence="1">
    <location>
        <begin position="136"/>
        <end position="158"/>
    </location>
</feature>
<evidence type="ECO:0000313" key="3">
    <source>
        <dbReference type="Proteomes" id="UP000240317"/>
    </source>
</evidence>
<protein>
    <recommendedName>
        <fullName evidence="4">DUF3618 domain-containing protein</fullName>
    </recommendedName>
</protein>